<feature type="compositionally biased region" description="Basic and acidic residues" evidence="1">
    <location>
        <begin position="134"/>
        <end position="163"/>
    </location>
</feature>
<organism evidence="3">
    <name type="scientific">Tanacetum cinerariifolium</name>
    <name type="common">Dalmatian daisy</name>
    <name type="synonym">Chrysanthemum cinerariifolium</name>
    <dbReference type="NCBI Taxonomy" id="118510"/>
    <lineage>
        <taxon>Eukaryota</taxon>
        <taxon>Viridiplantae</taxon>
        <taxon>Streptophyta</taxon>
        <taxon>Embryophyta</taxon>
        <taxon>Tracheophyta</taxon>
        <taxon>Spermatophyta</taxon>
        <taxon>Magnoliopsida</taxon>
        <taxon>eudicotyledons</taxon>
        <taxon>Gunneridae</taxon>
        <taxon>Pentapetalae</taxon>
        <taxon>asterids</taxon>
        <taxon>campanulids</taxon>
        <taxon>Asterales</taxon>
        <taxon>Asteraceae</taxon>
        <taxon>Asteroideae</taxon>
        <taxon>Anthemideae</taxon>
        <taxon>Anthemidinae</taxon>
        <taxon>Tanacetum</taxon>
    </lineage>
</organism>
<dbReference type="EMBL" id="BKCJ010001752">
    <property type="protein sequence ID" value="GEU43759.1"/>
    <property type="molecule type" value="Genomic_DNA"/>
</dbReference>
<evidence type="ECO:0000259" key="2">
    <source>
        <dbReference type="Pfam" id="PF07727"/>
    </source>
</evidence>
<protein>
    <recommendedName>
        <fullName evidence="2">Reverse transcriptase Ty1/copia-type domain-containing protein</fullName>
    </recommendedName>
</protein>
<dbReference type="PANTHER" id="PTHR11439:SF495">
    <property type="entry name" value="REVERSE TRANSCRIPTASE, RNA-DEPENDENT DNA POLYMERASE-RELATED"/>
    <property type="match status" value="1"/>
</dbReference>
<accession>A0A6L2K423</accession>
<dbReference type="PANTHER" id="PTHR11439">
    <property type="entry name" value="GAG-POL-RELATED RETROTRANSPOSON"/>
    <property type="match status" value="1"/>
</dbReference>
<proteinExistence type="predicted"/>
<dbReference type="Pfam" id="PF07727">
    <property type="entry name" value="RVT_2"/>
    <property type="match status" value="1"/>
</dbReference>
<evidence type="ECO:0000256" key="1">
    <source>
        <dbReference type="SAM" id="MobiDB-lite"/>
    </source>
</evidence>
<feature type="region of interest" description="Disordered" evidence="1">
    <location>
        <begin position="568"/>
        <end position="593"/>
    </location>
</feature>
<reference evidence="3" key="1">
    <citation type="journal article" date="2019" name="Sci. Rep.">
        <title>Draft genome of Tanacetum cinerariifolium, the natural source of mosquito coil.</title>
        <authorList>
            <person name="Yamashiro T."/>
            <person name="Shiraishi A."/>
            <person name="Satake H."/>
            <person name="Nakayama K."/>
        </authorList>
    </citation>
    <scope>NUCLEOTIDE SEQUENCE</scope>
</reference>
<comment type="caution">
    <text evidence="3">The sequence shown here is derived from an EMBL/GenBank/DDBJ whole genome shotgun (WGS) entry which is preliminary data.</text>
</comment>
<feature type="region of interest" description="Disordered" evidence="1">
    <location>
        <begin position="131"/>
        <end position="170"/>
    </location>
</feature>
<feature type="domain" description="Reverse transcriptase Ty1/copia-type" evidence="2">
    <location>
        <begin position="335"/>
        <end position="402"/>
    </location>
</feature>
<dbReference type="InterPro" id="IPR013103">
    <property type="entry name" value="RVT_2"/>
</dbReference>
<feature type="compositionally biased region" description="Pro residues" evidence="1">
    <location>
        <begin position="820"/>
        <end position="829"/>
    </location>
</feature>
<dbReference type="AlphaFoldDB" id="A0A6L2K423"/>
<feature type="region of interest" description="Disordered" evidence="1">
    <location>
        <begin position="808"/>
        <end position="829"/>
    </location>
</feature>
<sequence length="829" mass="93197">MGAFGFVVNCYKGAFGSAFNSSPTGVFGLLFNSRTWVFGFAVNSHKGAFGTAVPIMGICLLAWMGRSVDIEGCGLGELYTYNKMFSKKLSHVVAYLETSFPKVYWDLEKAYDHEYILLPFMPSNSLLSLSTQSSDDKDANEVPCKGDEGVSKGSRFDDQERNDSSTQNVNTIGMPTLEEIGIFNDVYADREVGAKADTNNLELSTVVSLIPTTRVHKDHHKEQIIRDLNLAPQTRRMINFSKENAMVSYINKQRRTNHKDYQNCLLACFLSQIEPKKVIQALTDLSWIEAMQENKKAKRGIVVRNKARLVAQGYTQEKDIDYDEVFASVARIEAIRFRRGTIDKTLFIKKDRGDMLLVQVYVDDIIFGYTKKSLCDEFEHMMHKRFQMSSMGELTFFLGLQTSSTPMEPNMALINDAKAEDIDVNLYRLMIGSLMYLTASRPDIMFAVCACARFQVTPKTSHLYAMKRIFRYLKSQPKLALWYPRDLLFDLEVKKSSMDGFGEISADVKTVNEDVRLQALVDGKNVIVKEESIRRDLRLDDAEGTACLPNVAIFEELASIGKHKSRRKQRKEIEISQDELPTEEHIPTLSHDLLPSGEDRLQLNELMEICTKLSNRVLSLEQIKTNQAAKIEKLKKRVKKLEGMKKKTTHGIKRLYKVGLSARVESSKEEEGLCDQEDASKQGRSIADIDQDEATTLVDDTQGRMKDKYIFGVNDLDGDEVVVDVSARKKEEQSEKVAEKEVSITDPVTTASEVVTTADVEVSATLTTTTTTDDELTLAQILIKIKAAKPKAITTTTTTVTTINTRPKEKGIIMQEPSKTPSPKPIVSS</sequence>
<evidence type="ECO:0000313" key="3">
    <source>
        <dbReference type="EMBL" id="GEU43759.1"/>
    </source>
</evidence>
<gene>
    <name evidence="3" type="ORF">Tci_015737</name>
</gene>
<name>A0A6L2K423_TANCI</name>